<proteinExistence type="predicted"/>
<evidence type="ECO:0000313" key="2">
    <source>
        <dbReference type="Proteomes" id="UP001152561"/>
    </source>
</evidence>
<protein>
    <submittedName>
        <fullName evidence="1">Uncharacterized protein</fullName>
    </submittedName>
</protein>
<dbReference type="Proteomes" id="UP001152561">
    <property type="component" value="Unassembled WGS sequence"/>
</dbReference>
<organism evidence="1 2">
    <name type="scientific">Anisodus acutangulus</name>
    <dbReference type="NCBI Taxonomy" id="402998"/>
    <lineage>
        <taxon>Eukaryota</taxon>
        <taxon>Viridiplantae</taxon>
        <taxon>Streptophyta</taxon>
        <taxon>Embryophyta</taxon>
        <taxon>Tracheophyta</taxon>
        <taxon>Spermatophyta</taxon>
        <taxon>Magnoliopsida</taxon>
        <taxon>eudicotyledons</taxon>
        <taxon>Gunneridae</taxon>
        <taxon>Pentapetalae</taxon>
        <taxon>asterids</taxon>
        <taxon>lamiids</taxon>
        <taxon>Solanales</taxon>
        <taxon>Solanaceae</taxon>
        <taxon>Solanoideae</taxon>
        <taxon>Hyoscyameae</taxon>
        <taxon>Anisodus</taxon>
    </lineage>
</organism>
<evidence type="ECO:0000313" key="1">
    <source>
        <dbReference type="EMBL" id="KAJ8533172.1"/>
    </source>
</evidence>
<sequence>MVCQLHRNAAGYYFLPVNPNSGNDLTLMYKKFRSCGYADDLQEHKDFTNAAVSQGKQLQHIQQDIGSLVFIYGSSAAVLQLAARAYTDGVTAGVFLENNQVSVATYTYSLHKTGHVES</sequence>
<accession>A0A9Q1LCN2</accession>
<reference evidence="2" key="1">
    <citation type="journal article" date="2023" name="Proc. Natl. Acad. Sci. U.S.A.">
        <title>Genomic and structural basis for evolution of tropane alkaloid biosynthesis.</title>
        <authorList>
            <person name="Wanga Y.-J."/>
            <person name="Taina T."/>
            <person name="Yua J.-Y."/>
            <person name="Lia J."/>
            <person name="Xua B."/>
            <person name="Chenc J."/>
            <person name="D'Auriad J.C."/>
            <person name="Huanga J.-P."/>
            <person name="Huanga S.-X."/>
        </authorList>
    </citation>
    <scope>NUCLEOTIDE SEQUENCE [LARGE SCALE GENOMIC DNA]</scope>
    <source>
        <strain evidence="2">cv. KIB-2019</strain>
    </source>
</reference>
<keyword evidence="2" id="KW-1185">Reference proteome</keyword>
<dbReference type="EMBL" id="JAJAGQ010000020">
    <property type="protein sequence ID" value="KAJ8533172.1"/>
    <property type="molecule type" value="Genomic_DNA"/>
</dbReference>
<dbReference type="AlphaFoldDB" id="A0A9Q1LCN2"/>
<gene>
    <name evidence="1" type="ORF">K7X08_016061</name>
</gene>
<name>A0A9Q1LCN2_9SOLA</name>
<comment type="caution">
    <text evidence="1">The sequence shown here is derived from an EMBL/GenBank/DDBJ whole genome shotgun (WGS) entry which is preliminary data.</text>
</comment>